<dbReference type="Pfam" id="PF03762">
    <property type="entry name" value="VOMI"/>
    <property type="match status" value="1"/>
</dbReference>
<dbReference type="AlphaFoldDB" id="A0A7M5VB63"/>
<accession>A0A7M5VB63</accession>
<keyword evidence="2" id="KW-1185">Reference proteome</keyword>
<protein>
    <submittedName>
        <fullName evidence="1">Uncharacterized protein</fullName>
    </submittedName>
</protein>
<dbReference type="InterPro" id="IPR036706">
    <property type="entry name" value="VOMI_sf"/>
</dbReference>
<dbReference type="InterPro" id="IPR005515">
    <property type="entry name" value="VOMI"/>
</dbReference>
<organism evidence="1 2">
    <name type="scientific">Clytia hemisphaerica</name>
    <dbReference type="NCBI Taxonomy" id="252671"/>
    <lineage>
        <taxon>Eukaryota</taxon>
        <taxon>Metazoa</taxon>
        <taxon>Cnidaria</taxon>
        <taxon>Hydrozoa</taxon>
        <taxon>Hydroidolina</taxon>
        <taxon>Leptothecata</taxon>
        <taxon>Obeliida</taxon>
        <taxon>Clytiidae</taxon>
        <taxon>Clytia</taxon>
    </lineage>
</organism>
<dbReference type="Gene3D" id="2.100.10.20">
    <property type="entry name" value="Vitelline membrane outer layer protein I (VOMI)"/>
    <property type="match status" value="1"/>
</dbReference>
<dbReference type="PANTHER" id="PTHR18841:SF0">
    <property type="entry name" value="VITELLINE MEMBRANE OUTER LAYER 1 HOMOLOG A-RELATED"/>
    <property type="match status" value="1"/>
</dbReference>
<proteinExistence type="predicted"/>
<evidence type="ECO:0000313" key="2">
    <source>
        <dbReference type="Proteomes" id="UP000594262"/>
    </source>
</evidence>
<dbReference type="GO" id="GO:0005615">
    <property type="term" value="C:extracellular space"/>
    <property type="evidence" value="ECO:0007669"/>
    <property type="project" value="TreeGrafter"/>
</dbReference>
<reference evidence="1" key="1">
    <citation type="submission" date="2021-01" db="UniProtKB">
        <authorList>
            <consortium name="EnsemblMetazoa"/>
        </authorList>
    </citation>
    <scope>IDENTIFICATION</scope>
</reference>
<dbReference type="EnsemblMetazoa" id="CLYHEMT005985.1">
    <property type="protein sequence ID" value="CLYHEMP005985.1"/>
    <property type="gene ID" value="CLYHEMG005985"/>
</dbReference>
<dbReference type="OrthoDB" id="6344411at2759"/>
<dbReference type="SUPFAM" id="SSF51092">
    <property type="entry name" value="Vitelline membrane outer protein-I (VMO-I)"/>
    <property type="match status" value="1"/>
</dbReference>
<evidence type="ECO:0000313" key="1">
    <source>
        <dbReference type="EnsemblMetazoa" id="CLYHEMP005985.1"/>
    </source>
</evidence>
<name>A0A7M5VB63_9CNID</name>
<dbReference type="PANTHER" id="PTHR18841">
    <property type="entry name" value="VITELLINE MEMBRANE OUTER LAYER PROTEIN I-RELATED"/>
    <property type="match status" value="1"/>
</dbReference>
<dbReference type="Proteomes" id="UP000594262">
    <property type="component" value="Unplaced"/>
</dbReference>
<sequence>MDGLEMYRHMFNKPRNRTCSGCDGETKQKRANSICKPASCYKDKILTLGDAYGSWKSWDHCPSGSWVVSFQTKVESDQGGGSIHFTDDSALNAILMTCSDRLFTKISSGQQVWGEWRGESNTCQNGFSRFTLKIEEEQGGNLFQDDSTTNAIRMWCTENETWYKSGEGDWGEWTPTEYCPTGYRITGIKTQIESNQGGGDDSALNGVQLICKYFGN</sequence>
<dbReference type="GeneID" id="136820688"/>
<dbReference type="RefSeq" id="XP_066932990.1">
    <property type="nucleotide sequence ID" value="XM_067076889.1"/>
</dbReference>